<gene>
    <name evidence="1" type="ORF">H2200_002901</name>
</gene>
<comment type="caution">
    <text evidence="1">The sequence shown here is derived from an EMBL/GenBank/DDBJ whole genome shotgun (WGS) entry which is preliminary data.</text>
</comment>
<accession>A0AA38XGC3</accession>
<organism evidence="1 2">
    <name type="scientific">Cladophialophora chaetospira</name>
    <dbReference type="NCBI Taxonomy" id="386627"/>
    <lineage>
        <taxon>Eukaryota</taxon>
        <taxon>Fungi</taxon>
        <taxon>Dikarya</taxon>
        <taxon>Ascomycota</taxon>
        <taxon>Pezizomycotina</taxon>
        <taxon>Eurotiomycetes</taxon>
        <taxon>Chaetothyriomycetidae</taxon>
        <taxon>Chaetothyriales</taxon>
        <taxon>Herpotrichiellaceae</taxon>
        <taxon>Cladophialophora</taxon>
    </lineage>
</organism>
<proteinExistence type="predicted"/>
<dbReference type="InterPro" id="IPR011990">
    <property type="entry name" value="TPR-like_helical_dom_sf"/>
</dbReference>
<name>A0AA38XGC3_9EURO</name>
<dbReference type="AlphaFoldDB" id="A0AA38XGC3"/>
<dbReference type="Gene3D" id="1.25.40.10">
    <property type="entry name" value="Tetratricopeptide repeat domain"/>
    <property type="match status" value="1"/>
</dbReference>
<dbReference type="EMBL" id="JAPDRK010000004">
    <property type="protein sequence ID" value="KAJ9612960.1"/>
    <property type="molecule type" value="Genomic_DNA"/>
</dbReference>
<protein>
    <submittedName>
        <fullName evidence="1">Uncharacterized protein</fullName>
    </submittedName>
</protein>
<evidence type="ECO:0000313" key="2">
    <source>
        <dbReference type="Proteomes" id="UP001172673"/>
    </source>
</evidence>
<reference evidence="1" key="1">
    <citation type="submission" date="2022-10" db="EMBL/GenBank/DDBJ databases">
        <title>Culturing micro-colonial fungi from biological soil crusts in the Mojave desert and describing Neophaeococcomyces mojavensis, and introducing the new genera and species Taxawa tesnikishii.</title>
        <authorList>
            <person name="Kurbessoian T."/>
            <person name="Stajich J.E."/>
        </authorList>
    </citation>
    <scope>NUCLEOTIDE SEQUENCE</scope>
    <source>
        <strain evidence="1">TK_41</strain>
    </source>
</reference>
<sequence>MAADEFYYRNTPAVRFPYVECDLEQLQTLTRNAQDILSVLEHTKKTVAALTLLQSRLSEQRAVRCTTQSVRATAAARYASVERHFDLSSIPVNVFVDLVTYLPLLDVKTLATSADALGKITQLFSSRSLSPRWGTYYTCLTSCNQEWAKLFFDDVQRYFQDTGQGTDSLSPVNRSTQNVGAARVMDLMPRQTTSHGEVNSQPAPLPLNPQSVASSVGSALDQYQAPRRVSLEIDNANAEFAKTVEMHLRAIRAKEKAWGCSNPTTLDTVAELGGIYASRGYLVEAIEMYRRAAEGYEAANGGDHPRTQEIVRARDSIQTHLA</sequence>
<dbReference type="Proteomes" id="UP001172673">
    <property type="component" value="Unassembled WGS sequence"/>
</dbReference>
<keyword evidence="2" id="KW-1185">Reference proteome</keyword>
<evidence type="ECO:0000313" key="1">
    <source>
        <dbReference type="EMBL" id="KAJ9612960.1"/>
    </source>
</evidence>